<dbReference type="PRINTS" id="PR00445">
    <property type="entry name" value="HUPFHYPC"/>
</dbReference>
<dbReference type="EMBL" id="BJNG01000011">
    <property type="protein sequence ID" value="GEC18863.1"/>
    <property type="molecule type" value="Genomic_DNA"/>
</dbReference>
<evidence type="ECO:0000313" key="3">
    <source>
        <dbReference type="Proteomes" id="UP000320338"/>
    </source>
</evidence>
<dbReference type="OrthoDB" id="9806017at2"/>
<evidence type="ECO:0000313" key="2">
    <source>
        <dbReference type="EMBL" id="GEC18863.1"/>
    </source>
</evidence>
<dbReference type="Gene3D" id="2.30.30.140">
    <property type="match status" value="1"/>
</dbReference>
<dbReference type="Pfam" id="PF01455">
    <property type="entry name" value="HupF_HypC"/>
    <property type="match status" value="1"/>
</dbReference>
<keyword evidence="3" id="KW-1185">Reference proteome</keyword>
<dbReference type="InterPro" id="IPR001109">
    <property type="entry name" value="Hydrogenase_HupF/HypC"/>
</dbReference>
<accession>A0A4Y3WJ42</accession>
<gene>
    <name evidence="2" type="primary">hypC_1</name>
    <name evidence="2" type="ORF">PHY01_11460</name>
</gene>
<organism evidence="2 3">
    <name type="scientific">Pseudonocardia hydrocarbonoxydans</name>
    <dbReference type="NCBI Taxonomy" id="76726"/>
    <lineage>
        <taxon>Bacteria</taxon>
        <taxon>Bacillati</taxon>
        <taxon>Actinomycetota</taxon>
        <taxon>Actinomycetes</taxon>
        <taxon>Pseudonocardiales</taxon>
        <taxon>Pseudonocardiaceae</taxon>
        <taxon>Pseudonocardia</taxon>
    </lineage>
</organism>
<dbReference type="AlphaFoldDB" id="A0A4Y3WJ42"/>
<evidence type="ECO:0000256" key="1">
    <source>
        <dbReference type="ARBA" id="ARBA00006018"/>
    </source>
</evidence>
<name>A0A4Y3WJ42_9PSEU</name>
<dbReference type="NCBIfam" id="TIGR00074">
    <property type="entry name" value="hypC_hupF"/>
    <property type="match status" value="1"/>
</dbReference>
<dbReference type="GO" id="GO:0005506">
    <property type="term" value="F:iron ion binding"/>
    <property type="evidence" value="ECO:0007669"/>
    <property type="project" value="TreeGrafter"/>
</dbReference>
<dbReference type="Proteomes" id="UP000320338">
    <property type="component" value="Unassembled WGS sequence"/>
</dbReference>
<protein>
    <submittedName>
        <fullName evidence="2">Hydrogenase assembly protein HupF</fullName>
    </submittedName>
</protein>
<dbReference type="GO" id="GO:0051604">
    <property type="term" value="P:protein maturation"/>
    <property type="evidence" value="ECO:0007669"/>
    <property type="project" value="TreeGrafter"/>
</dbReference>
<dbReference type="SUPFAM" id="SSF159127">
    <property type="entry name" value="HupF/HypC-like"/>
    <property type="match status" value="1"/>
</dbReference>
<dbReference type="GO" id="GO:1902670">
    <property type="term" value="F:carbon dioxide binding"/>
    <property type="evidence" value="ECO:0007669"/>
    <property type="project" value="TreeGrafter"/>
</dbReference>
<reference evidence="2 3" key="1">
    <citation type="submission" date="2019-06" db="EMBL/GenBank/DDBJ databases">
        <title>Whole genome shotgun sequence of Pseudonocardia hydrocarbonoxydans NBRC 14498.</title>
        <authorList>
            <person name="Hosoyama A."/>
            <person name="Uohara A."/>
            <person name="Ohji S."/>
            <person name="Ichikawa N."/>
        </authorList>
    </citation>
    <scope>NUCLEOTIDE SEQUENCE [LARGE SCALE GENOMIC DNA]</scope>
    <source>
        <strain evidence="2 3">NBRC 14498</strain>
    </source>
</reference>
<comment type="caution">
    <text evidence="2">The sequence shown here is derived from an EMBL/GenBank/DDBJ whole genome shotgun (WGS) entry which is preliminary data.</text>
</comment>
<dbReference type="PANTHER" id="PTHR35177:SF2">
    <property type="entry name" value="HYDROGENASE MATURATION FACTOR HYBG"/>
    <property type="match status" value="1"/>
</dbReference>
<dbReference type="PANTHER" id="PTHR35177">
    <property type="entry name" value="HYDROGENASE MATURATION FACTOR HYBG"/>
    <property type="match status" value="1"/>
</dbReference>
<sequence>MCLGIPGEVIEPRTAHGDLAVVRVEGVDRLVNTGILDGPALTAGEWVLIHMGFALERIDPAQARASLDFVTGRDGSFADDPGPGR</sequence>
<dbReference type="RefSeq" id="WP_141277472.1">
    <property type="nucleotide sequence ID" value="NZ_BAAARZ010000011.1"/>
</dbReference>
<proteinExistence type="inferred from homology"/>
<comment type="similarity">
    <text evidence="1">Belongs to the HupF/HypC family.</text>
</comment>